<evidence type="ECO:0000313" key="2">
    <source>
        <dbReference type="Proteomes" id="UP000010988"/>
    </source>
</evidence>
<keyword evidence="2" id="KW-1185">Reference proteome</keyword>
<gene>
    <name evidence="1" type="ORF">GOACH_15_00390</name>
</gene>
<sequence length="293" mass="31747">MGLGGDGIAFFPRTIDQIEQSERSRYVAFEEWWTRSVLLDSNGAEFSRKSLVLALANKDGGAHIDRFNAATHALVHDNSAGWVRGFGGRNSSEPMPTPIYASVVTIGEELLLTLHRHGVTIPRSEGNRREGTIDSFEMSDVVDLPPLVVDDSKDGVSRVEFRFESLPDVSFELARLATAQSDSKRSGSLPAGWIKVVARQESSGSILHQSGFAGPTVASLAQSPSDPVPLPPAGTTPAEFVFDNLEDARFRAYRSVSRQAFGGWVGVREAGWVDIFVVSEGEMRHCGGFAGPQ</sequence>
<protein>
    <submittedName>
        <fullName evidence="1">Uncharacterized protein</fullName>
    </submittedName>
</protein>
<accession>L7KNM8</accession>
<organism evidence="1 2">
    <name type="scientific">Gordonia aichiensis NBRC 108223</name>
    <dbReference type="NCBI Taxonomy" id="1220583"/>
    <lineage>
        <taxon>Bacteria</taxon>
        <taxon>Bacillati</taxon>
        <taxon>Actinomycetota</taxon>
        <taxon>Actinomycetes</taxon>
        <taxon>Mycobacteriales</taxon>
        <taxon>Gordoniaceae</taxon>
        <taxon>Gordonia</taxon>
    </lineage>
</organism>
<dbReference type="AlphaFoldDB" id="L7KNM8"/>
<reference evidence="1 2" key="1">
    <citation type="submission" date="2012-12" db="EMBL/GenBank/DDBJ databases">
        <title>Whole genome shotgun sequence of Gordonia aichiensis NBRC 108223.</title>
        <authorList>
            <person name="Isaki-Nakamura S."/>
            <person name="Hosoyama A."/>
            <person name="Tsuchikane K."/>
            <person name="Ando Y."/>
            <person name="Baba S."/>
            <person name="Ohji S."/>
            <person name="Hamada M."/>
            <person name="Tamura T."/>
            <person name="Yamazoe A."/>
            <person name="Yamazaki S."/>
            <person name="Fujita N."/>
        </authorList>
    </citation>
    <scope>NUCLEOTIDE SEQUENCE [LARGE SCALE GENOMIC DNA]</scope>
    <source>
        <strain evidence="1 2">NBRC 108223</strain>
    </source>
</reference>
<proteinExistence type="predicted"/>
<evidence type="ECO:0000313" key="1">
    <source>
        <dbReference type="EMBL" id="GAC49547.1"/>
    </source>
</evidence>
<name>L7KNM8_9ACTN</name>
<dbReference type="EMBL" id="BANR01000015">
    <property type="protein sequence ID" value="GAC49547.1"/>
    <property type="molecule type" value="Genomic_DNA"/>
</dbReference>
<dbReference type="RefSeq" id="WP_005175879.1">
    <property type="nucleotide sequence ID" value="NZ_BANR01000015.1"/>
</dbReference>
<comment type="caution">
    <text evidence="1">The sequence shown here is derived from an EMBL/GenBank/DDBJ whole genome shotgun (WGS) entry which is preliminary data.</text>
</comment>
<dbReference type="OrthoDB" id="1551235at2"/>
<dbReference type="eggNOG" id="ENOG5031NXR">
    <property type="taxonomic scope" value="Bacteria"/>
</dbReference>
<dbReference type="Proteomes" id="UP000010988">
    <property type="component" value="Unassembled WGS sequence"/>
</dbReference>